<evidence type="ECO:0000256" key="9">
    <source>
        <dbReference type="ARBA" id="ARBA00061601"/>
    </source>
</evidence>
<comment type="similarity">
    <text evidence="9">Belongs to the glutamate 5-kinase family.</text>
</comment>
<evidence type="ECO:0000313" key="11">
    <source>
        <dbReference type="EMBL" id="KAK0748579.1"/>
    </source>
</evidence>
<dbReference type="CDD" id="cd04242">
    <property type="entry name" value="AAK_G5K_ProB"/>
    <property type="match status" value="1"/>
</dbReference>
<dbReference type="InterPro" id="IPR041739">
    <property type="entry name" value="G5K_ProB"/>
</dbReference>
<dbReference type="HAMAP" id="MF_00456">
    <property type="entry name" value="ProB"/>
    <property type="match status" value="1"/>
</dbReference>
<keyword evidence="7 11" id="KW-0418">Kinase</keyword>
<dbReference type="InterPro" id="IPR001048">
    <property type="entry name" value="Asp/Glu/Uridylate_kinase"/>
</dbReference>
<dbReference type="PIRSF" id="PIRSF000729">
    <property type="entry name" value="GK"/>
    <property type="match status" value="1"/>
</dbReference>
<reference evidence="11" key="1">
    <citation type="submission" date="2023-06" db="EMBL/GenBank/DDBJ databases">
        <title>Genome-scale phylogeny and comparative genomics of the fungal order Sordariales.</title>
        <authorList>
            <consortium name="Lawrence Berkeley National Laboratory"/>
            <person name="Hensen N."/>
            <person name="Bonometti L."/>
            <person name="Westerberg I."/>
            <person name="Brannstrom I.O."/>
            <person name="Guillou S."/>
            <person name="Cros-Aarteil S."/>
            <person name="Calhoun S."/>
            <person name="Haridas S."/>
            <person name="Kuo A."/>
            <person name="Mondo S."/>
            <person name="Pangilinan J."/>
            <person name="Riley R."/>
            <person name="Labutti K."/>
            <person name="Andreopoulos B."/>
            <person name="Lipzen A."/>
            <person name="Chen C."/>
            <person name="Yanf M."/>
            <person name="Daum C."/>
            <person name="Ng V."/>
            <person name="Clum A."/>
            <person name="Steindorff A."/>
            <person name="Ohm R."/>
            <person name="Martin F."/>
            <person name="Silar P."/>
            <person name="Natvig D."/>
            <person name="Lalanne C."/>
            <person name="Gautier V."/>
            <person name="Ament-Velasquez S.L."/>
            <person name="Kruys A."/>
            <person name="Hutchinson M.I."/>
            <person name="Powell A.J."/>
            <person name="Barry K."/>
            <person name="Miller A.N."/>
            <person name="Grigoriev I.V."/>
            <person name="Debuchy R."/>
            <person name="Gladieux P."/>
            <person name="Thoren M.H."/>
            <person name="Johannesson H."/>
        </authorList>
    </citation>
    <scope>NUCLEOTIDE SEQUENCE</scope>
    <source>
        <strain evidence="11">CBS 540.89</strain>
    </source>
</reference>
<evidence type="ECO:0000313" key="12">
    <source>
        <dbReference type="Proteomes" id="UP001172159"/>
    </source>
</evidence>
<evidence type="ECO:0000256" key="1">
    <source>
        <dbReference type="ARBA" id="ARBA00004496"/>
    </source>
</evidence>
<comment type="subcellular location">
    <subcellularLocation>
        <location evidence="1">Cytoplasm</location>
    </subcellularLocation>
</comment>
<dbReference type="InterPro" id="IPR036393">
    <property type="entry name" value="AceGlu_kinase-like_sf"/>
</dbReference>
<keyword evidence="5" id="KW-0808">Transferase</keyword>
<dbReference type="PANTHER" id="PTHR43654">
    <property type="entry name" value="GLUTAMATE 5-KINASE"/>
    <property type="match status" value="1"/>
</dbReference>
<dbReference type="AlphaFoldDB" id="A0AA40EZV0"/>
<dbReference type="Gene3D" id="2.30.130.10">
    <property type="entry name" value="PUA domain"/>
    <property type="match status" value="1"/>
</dbReference>
<dbReference type="InterPro" id="IPR015947">
    <property type="entry name" value="PUA-like_sf"/>
</dbReference>
<dbReference type="SUPFAM" id="SSF53633">
    <property type="entry name" value="Carbamate kinase-like"/>
    <property type="match status" value="1"/>
</dbReference>
<evidence type="ECO:0000256" key="4">
    <source>
        <dbReference type="ARBA" id="ARBA00022650"/>
    </source>
</evidence>
<keyword evidence="3" id="KW-0028">Amino-acid biosynthesis</keyword>
<feature type="domain" description="PUA" evidence="10">
    <location>
        <begin position="318"/>
        <end position="407"/>
    </location>
</feature>
<dbReference type="NCBIfam" id="TIGR01027">
    <property type="entry name" value="proB"/>
    <property type="match status" value="1"/>
</dbReference>
<dbReference type="InterPro" id="IPR011529">
    <property type="entry name" value="Glu_5kinase"/>
</dbReference>
<dbReference type="SUPFAM" id="SSF88697">
    <property type="entry name" value="PUA domain-like"/>
    <property type="match status" value="1"/>
</dbReference>
<dbReference type="FunFam" id="3.40.1160.10:FF:000020">
    <property type="entry name" value="Glutamate 5-kinase"/>
    <property type="match status" value="1"/>
</dbReference>
<dbReference type="Proteomes" id="UP001172159">
    <property type="component" value="Unassembled WGS sequence"/>
</dbReference>
<evidence type="ECO:0000256" key="6">
    <source>
        <dbReference type="ARBA" id="ARBA00022741"/>
    </source>
</evidence>
<proteinExistence type="inferred from homology"/>
<keyword evidence="2" id="KW-0963">Cytoplasm</keyword>
<dbReference type="FunFam" id="2.30.130.10:FF:000008">
    <property type="entry name" value="Glutamate 5-kinase"/>
    <property type="match status" value="1"/>
</dbReference>
<dbReference type="GO" id="GO:0005829">
    <property type="term" value="C:cytosol"/>
    <property type="evidence" value="ECO:0007669"/>
    <property type="project" value="TreeGrafter"/>
</dbReference>
<dbReference type="InterPro" id="IPR005715">
    <property type="entry name" value="Glu_5kinase/COase_Synthase"/>
</dbReference>
<dbReference type="GO" id="GO:0005524">
    <property type="term" value="F:ATP binding"/>
    <property type="evidence" value="ECO:0007669"/>
    <property type="project" value="UniProtKB-KW"/>
</dbReference>
<comment type="caution">
    <text evidence="11">The sequence shown here is derived from an EMBL/GenBank/DDBJ whole genome shotgun (WGS) entry which is preliminary data.</text>
</comment>
<dbReference type="InterPro" id="IPR019797">
    <property type="entry name" value="Glutamate_5-kinase_CS"/>
</dbReference>
<dbReference type="EMBL" id="JAUKTV010000001">
    <property type="protein sequence ID" value="KAK0748579.1"/>
    <property type="molecule type" value="Genomic_DNA"/>
</dbReference>
<keyword evidence="12" id="KW-1185">Reference proteome</keyword>
<dbReference type="GO" id="GO:0004349">
    <property type="term" value="F:glutamate 5-kinase activity"/>
    <property type="evidence" value="ECO:0007669"/>
    <property type="project" value="InterPro"/>
</dbReference>
<keyword evidence="6" id="KW-0547">Nucleotide-binding</keyword>
<name>A0AA40EZV0_9PEZI</name>
<dbReference type="SMART" id="SM00359">
    <property type="entry name" value="PUA"/>
    <property type="match status" value="1"/>
</dbReference>
<dbReference type="Pfam" id="PF01472">
    <property type="entry name" value="PUA"/>
    <property type="match status" value="1"/>
</dbReference>
<dbReference type="PANTHER" id="PTHR43654:SF3">
    <property type="entry name" value="GLUTAMATE 5-KINASE"/>
    <property type="match status" value="1"/>
</dbReference>
<dbReference type="CDD" id="cd21157">
    <property type="entry name" value="PUA_G5K"/>
    <property type="match status" value="1"/>
</dbReference>
<evidence type="ECO:0000256" key="5">
    <source>
        <dbReference type="ARBA" id="ARBA00022679"/>
    </source>
</evidence>
<evidence type="ECO:0000256" key="8">
    <source>
        <dbReference type="ARBA" id="ARBA00022840"/>
    </source>
</evidence>
<sequence length="484" mass="53146">MRGPRPLGVVIKLGTSSIVDEKSHEPLLSILTLIVETAVKLRKDGHKVIIVSSGAIGVGLRRMDVEKRPKHLSKLQALAAIGQCRLMSLWDSLFNHLRQPIAQILLTRNDIADRSRYLNAQRTINELLDMGVIPIVNENDTLAVSEIKFGDNDTLSAVTAAMVHADLLFLMTDVDCLYDKNPRTNPDAQPIEVVEDISSLVADVSTAGSSLGTGGMSTKIVAARLATSAGVTTVITRSSNPGNIINIVKHIQASRSPASPAAKNNTSGSDSEDNTEALISASVSSIKSQPPLHTRFLPSPHPVRDRYFWILHGLRPHGTLFIDAGCYKALLNKAGLLPVGVVDVEGTFHQQEAVRICVVDKKHPHQQPQEVGRCLTNYSSAEVARIKGRHTSEIPGLLGYMDSEYVAQRESISFFSGFQGVGVSRPVTPVGSGVNLVGMVKGTPGKIKGGVRRVRRCRRIRGWRRRRRSWKRRRRRGAMKRMWW</sequence>
<dbReference type="PROSITE" id="PS50890">
    <property type="entry name" value="PUA"/>
    <property type="match status" value="1"/>
</dbReference>
<keyword evidence="4" id="KW-0641">Proline biosynthesis</keyword>
<organism evidence="11 12">
    <name type="scientific">Apiosordaria backusii</name>
    <dbReference type="NCBI Taxonomy" id="314023"/>
    <lineage>
        <taxon>Eukaryota</taxon>
        <taxon>Fungi</taxon>
        <taxon>Dikarya</taxon>
        <taxon>Ascomycota</taxon>
        <taxon>Pezizomycotina</taxon>
        <taxon>Sordariomycetes</taxon>
        <taxon>Sordariomycetidae</taxon>
        <taxon>Sordariales</taxon>
        <taxon>Lasiosphaeriaceae</taxon>
        <taxon>Apiosordaria</taxon>
    </lineage>
</organism>
<dbReference type="GO" id="GO:1901607">
    <property type="term" value="P:alpha-amino acid biosynthetic process"/>
    <property type="evidence" value="ECO:0007669"/>
    <property type="project" value="UniProtKB-ARBA"/>
</dbReference>
<evidence type="ECO:0000256" key="2">
    <source>
        <dbReference type="ARBA" id="ARBA00022490"/>
    </source>
</evidence>
<dbReference type="PRINTS" id="PR00474">
    <property type="entry name" value="GLU5KINASE"/>
</dbReference>
<evidence type="ECO:0000256" key="7">
    <source>
        <dbReference type="ARBA" id="ARBA00022777"/>
    </source>
</evidence>
<evidence type="ECO:0000259" key="10">
    <source>
        <dbReference type="SMART" id="SM00359"/>
    </source>
</evidence>
<dbReference type="InterPro" id="IPR001057">
    <property type="entry name" value="Glu/AcGlu_kinase"/>
</dbReference>
<dbReference type="InterPro" id="IPR002478">
    <property type="entry name" value="PUA"/>
</dbReference>
<evidence type="ECO:0000256" key="3">
    <source>
        <dbReference type="ARBA" id="ARBA00022605"/>
    </source>
</evidence>
<dbReference type="InterPro" id="IPR036974">
    <property type="entry name" value="PUA_sf"/>
</dbReference>
<keyword evidence="8" id="KW-0067">ATP-binding</keyword>
<protein>
    <submittedName>
        <fullName evidence="11">Aspartate/glutamate/uridylate kinase</fullName>
    </submittedName>
</protein>
<dbReference type="Pfam" id="PF00696">
    <property type="entry name" value="AA_kinase"/>
    <property type="match status" value="1"/>
</dbReference>
<dbReference type="GO" id="GO:0003723">
    <property type="term" value="F:RNA binding"/>
    <property type="evidence" value="ECO:0007669"/>
    <property type="project" value="InterPro"/>
</dbReference>
<gene>
    <name evidence="11" type="ORF">B0T21DRAFT_279629</name>
</gene>
<dbReference type="PROSITE" id="PS00902">
    <property type="entry name" value="GLUTAMATE_5_KINASE"/>
    <property type="match status" value="1"/>
</dbReference>
<accession>A0AA40EZV0</accession>
<dbReference type="Gene3D" id="3.40.1160.10">
    <property type="entry name" value="Acetylglutamate kinase-like"/>
    <property type="match status" value="2"/>
</dbReference>